<dbReference type="EMBL" id="JAGFBR010000007">
    <property type="protein sequence ID" value="KAH0463780.1"/>
    <property type="molecule type" value="Genomic_DNA"/>
</dbReference>
<keyword evidence="1" id="KW-0472">Membrane</keyword>
<keyword evidence="1" id="KW-0812">Transmembrane</keyword>
<feature type="transmembrane region" description="Helical" evidence="1">
    <location>
        <begin position="21"/>
        <end position="38"/>
    </location>
</feature>
<reference evidence="2 3" key="1">
    <citation type="journal article" date="2021" name="Hortic Res">
        <title>Chromosome-scale assembly of the Dendrobium chrysotoxum genome enhances the understanding of orchid evolution.</title>
        <authorList>
            <person name="Zhang Y."/>
            <person name="Zhang G.Q."/>
            <person name="Zhang D."/>
            <person name="Liu X.D."/>
            <person name="Xu X.Y."/>
            <person name="Sun W.H."/>
            <person name="Yu X."/>
            <person name="Zhu X."/>
            <person name="Wang Z.W."/>
            <person name="Zhao X."/>
            <person name="Zhong W.Y."/>
            <person name="Chen H."/>
            <person name="Yin W.L."/>
            <person name="Huang T."/>
            <person name="Niu S.C."/>
            <person name="Liu Z.J."/>
        </authorList>
    </citation>
    <scope>NUCLEOTIDE SEQUENCE [LARGE SCALE GENOMIC DNA]</scope>
    <source>
        <strain evidence="2">Lindl</strain>
    </source>
</reference>
<keyword evidence="3" id="KW-1185">Reference proteome</keyword>
<evidence type="ECO:0000313" key="3">
    <source>
        <dbReference type="Proteomes" id="UP000775213"/>
    </source>
</evidence>
<sequence>MKWRSRRYVAHAGWRNQNVEAIIISGAIIASPAMIGAINELQSYMKLIISQLIEKGKLIEIDLIVPLSRYEVGCRYDVTRKMCRQARKDIEIVIKKFTSDLRGSG</sequence>
<gene>
    <name evidence="2" type="ORF">IEQ34_006566</name>
</gene>
<dbReference type="AlphaFoldDB" id="A0AAV7H6X3"/>
<comment type="caution">
    <text evidence="2">The sequence shown here is derived from an EMBL/GenBank/DDBJ whole genome shotgun (WGS) entry which is preliminary data.</text>
</comment>
<keyword evidence="1" id="KW-1133">Transmembrane helix</keyword>
<protein>
    <submittedName>
        <fullName evidence="2">Uncharacterized protein</fullName>
    </submittedName>
</protein>
<accession>A0AAV7H6X3</accession>
<evidence type="ECO:0000313" key="2">
    <source>
        <dbReference type="EMBL" id="KAH0463780.1"/>
    </source>
</evidence>
<dbReference type="Proteomes" id="UP000775213">
    <property type="component" value="Unassembled WGS sequence"/>
</dbReference>
<name>A0AAV7H6X3_DENCH</name>
<proteinExistence type="predicted"/>
<evidence type="ECO:0000256" key="1">
    <source>
        <dbReference type="SAM" id="Phobius"/>
    </source>
</evidence>
<organism evidence="2 3">
    <name type="scientific">Dendrobium chrysotoxum</name>
    <name type="common">Orchid</name>
    <dbReference type="NCBI Taxonomy" id="161865"/>
    <lineage>
        <taxon>Eukaryota</taxon>
        <taxon>Viridiplantae</taxon>
        <taxon>Streptophyta</taxon>
        <taxon>Embryophyta</taxon>
        <taxon>Tracheophyta</taxon>
        <taxon>Spermatophyta</taxon>
        <taxon>Magnoliopsida</taxon>
        <taxon>Liliopsida</taxon>
        <taxon>Asparagales</taxon>
        <taxon>Orchidaceae</taxon>
        <taxon>Epidendroideae</taxon>
        <taxon>Malaxideae</taxon>
        <taxon>Dendrobiinae</taxon>
        <taxon>Dendrobium</taxon>
    </lineage>
</organism>